<protein>
    <submittedName>
        <fullName evidence="2">Uncharacterized protein</fullName>
    </submittedName>
</protein>
<feature type="region of interest" description="Disordered" evidence="1">
    <location>
        <begin position="1"/>
        <end position="24"/>
    </location>
</feature>
<dbReference type="Proteomes" id="UP001215280">
    <property type="component" value="Unassembled WGS sequence"/>
</dbReference>
<dbReference type="EMBL" id="JARJLG010000082">
    <property type="protein sequence ID" value="KAJ7750427.1"/>
    <property type="molecule type" value="Genomic_DNA"/>
</dbReference>
<evidence type="ECO:0000313" key="2">
    <source>
        <dbReference type="EMBL" id="KAJ7750427.1"/>
    </source>
</evidence>
<sequence>MVAKKTKTNAPANGSGLTSSYTSLSSLGAPVTPEEFTRLYNGPLADALEFLGEHIVGRKSAAIARHNLLHWQEERSKSNLRQPDTTRSDADKAVARLLSARKSSEIYIGQLQDRQEKHDATLAKLNDLQKELAHKKKLLLLLEVLEAKQDLRMKRIEAMTKAIDDSKNTLVQPRKQILSTMNPPDMPSKQGEWSRISNVKDSMAGLHSYNIRLSRLLQSPLEDVMLRLQAVTPRSFSSDPDHAQLIVRCISFAHAKAHQKLSPQLVTRSVRNRDLEAKMQSNKKKGLQLQELADRSMALRVLCGNLVASIVYFTEILPPAVRLSLQDESRLSKSHVDILRSLIAGERLTEPAEESFLTLVTQVCRMRGNARVSTILDKVEREIKQSHRRFNLVDPDRLAQPVVVDRTLIDNHRSTMGTAHDRATKLLLRKGEKSVVGRSLANDVEALLRESRLVIGLSSKD</sequence>
<accession>A0AAD7ITY0</accession>
<reference evidence="2" key="1">
    <citation type="submission" date="2023-03" db="EMBL/GenBank/DDBJ databases">
        <title>Massive genome expansion in bonnet fungi (Mycena s.s.) driven by repeated elements and novel gene families across ecological guilds.</title>
        <authorList>
            <consortium name="Lawrence Berkeley National Laboratory"/>
            <person name="Harder C.B."/>
            <person name="Miyauchi S."/>
            <person name="Viragh M."/>
            <person name="Kuo A."/>
            <person name="Thoen E."/>
            <person name="Andreopoulos B."/>
            <person name="Lu D."/>
            <person name="Skrede I."/>
            <person name="Drula E."/>
            <person name="Henrissat B."/>
            <person name="Morin E."/>
            <person name="Kohler A."/>
            <person name="Barry K."/>
            <person name="LaButti K."/>
            <person name="Morin E."/>
            <person name="Salamov A."/>
            <person name="Lipzen A."/>
            <person name="Mereny Z."/>
            <person name="Hegedus B."/>
            <person name="Baldrian P."/>
            <person name="Stursova M."/>
            <person name="Weitz H."/>
            <person name="Taylor A."/>
            <person name="Grigoriev I.V."/>
            <person name="Nagy L.G."/>
            <person name="Martin F."/>
            <person name="Kauserud H."/>
        </authorList>
    </citation>
    <scope>NUCLEOTIDE SEQUENCE</scope>
    <source>
        <strain evidence="2">CBHHK188m</strain>
    </source>
</reference>
<comment type="caution">
    <text evidence="2">The sequence shown here is derived from an EMBL/GenBank/DDBJ whole genome shotgun (WGS) entry which is preliminary data.</text>
</comment>
<name>A0AAD7ITY0_9AGAR</name>
<organism evidence="2 3">
    <name type="scientific">Mycena maculata</name>
    <dbReference type="NCBI Taxonomy" id="230809"/>
    <lineage>
        <taxon>Eukaryota</taxon>
        <taxon>Fungi</taxon>
        <taxon>Dikarya</taxon>
        <taxon>Basidiomycota</taxon>
        <taxon>Agaricomycotina</taxon>
        <taxon>Agaricomycetes</taxon>
        <taxon>Agaricomycetidae</taxon>
        <taxon>Agaricales</taxon>
        <taxon>Marasmiineae</taxon>
        <taxon>Mycenaceae</taxon>
        <taxon>Mycena</taxon>
    </lineage>
</organism>
<proteinExistence type="predicted"/>
<evidence type="ECO:0000313" key="3">
    <source>
        <dbReference type="Proteomes" id="UP001215280"/>
    </source>
</evidence>
<gene>
    <name evidence="2" type="ORF">DFH07DRAFT_827738</name>
</gene>
<evidence type="ECO:0000256" key="1">
    <source>
        <dbReference type="SAM" id="MobiDB-lite"/>
    </source>
</evidence>
<keyword evidence="3" id="KW-1185">Reference proteome</keyword>
<dbReference type="AlphaFoldDB" id="A0AAD7ITY0"/>
<feature type="compositionally biased region" description="Low complexity" evidence="1">
    <location>
        <begin position="14"/>
        <end position="24"/>
    </location>
</feature>